<dbReference type="Proteomes" id="UP000186817">
    <property type="component" value="Unassembled WGS sequence"/>
</dbReference>
<dbReference type="AlphaFoldDB" id="A0A1Q9C7H5"/>
<protein>
    <submittedName>
        <fullName evidence="2">Uncharacterized protein</fullName>
    </submittedName>
</protein>
<evidence type="ECO:0000256" key="1">
    <source>
        <dbReference type="SAM" id="MobiDB-lite"/>
    </source>
</evidence>
<comment type="caution">
    <text evidence="2">The sequence shown here is derived from an EMBL/GenBank/DDBJ whole genome shotgun (WGS) entry which is preliminary data.</text>
</comment>
<feature type="compositionally biased region" description="Basic and acidic residues" evidence="1">
    <location>
        <begin position="64"/>
        <end position="87"/>
    </location>
</feature>
<gene>
    <name evidence="2" type="ORF">AK812_SmicGene40881</name>
</gene>
<organism evidence="2 3">
    <name type="scientific">Symbiodinium microadriaticum</name>
    <name type="common">Dinoflagellate</name>
    <name type="synonym">Zooxanthella microadriatica</name>
    <dbReference type="NCBI Taxonomy" id="2951"/>
    <lineage>
        <taxon>Eukaryota</taxon>
        <taxon>Sar</taxon>
        <taxon>Alveolata</taxon>
        <taxon>Dinophyceae</taxon>
        <taxon>Suessiales</taxon>
        <taxon>Symbiodiniaceae</taxon>
        <taxon>Symbiodinium</taxon>
    </lineage>
</organism>
<dbReference type="EMBL" id="LSRX01001547">
    <property type="protein sequence ID" value="OLP78893.1"/>
    <property type="molecule type" value="Genomic_DNA"/>
</dbReference>
<evidence type="ECO:0000313" key="2">
    <source>
        <dbReference type="EMBL" id="OLP78893.1"/>
    </source>
</evidence>
<feature type="compositionally biased region" description="Polar residues" evidence="1">
    <location>
        <begin position="32"/>
        <end position="46"/>
    </location>
</feature>
<accession>A0A1Q9C7H5</accession>
<evidence type="ECO:0000313" key="3">
    <source>
        <dbReference type="Proteomes" id="UP000186817"/>
    </source>
</evidence>
<feature type="region of interest" description="Disordered" evidence="1">
    <location>
        <begin position="26"/>
        <end position="97"/>
    </location>
</feature>
<dbReference type="OrthoDB" id="10283041at2759"/>
<keyword evidence="3" id="KW-1185">Reference proteome</keyword>
<name>A0A1Q9C7H5_SYMMI</name>
<reference evidence="2 3" key="1">
    <citation type="submission" date="2016-02" db="EMBL/GenBank/DDBJ databases">
        <title>Genome analysis of coral dinoflagellate symbionts highlights evolutionary adaptations to a symbiotic lifestyle.</title>
        <authorList>
            <person name="Aranda M."/>
            <person name="Li Y."/>
            <person name="Liew Y.J."/>
            <person name="Baumgarten S."/>
            <person name="Simakov O."/>
            <person name="Wilson M."/>
            <person name="Piel J."/>
            <person name="Ashoor H."/>
            <person name="Bougouffa S."/>
            <person name="Bajic V.B."/>
            <person name="Ryu T."/>
            <person name="Ravasi T."/>
            <person name="Bayer T."/>
            <person name="Micklem G."/>
            <person name="Kim H."/>
            <person name="Bhak J."/>
            <person name="Lajeunesse T.C."/>
            <person name="Voolstra C.R."/>
        </authorList>
    </citation>
    <scope>NUCLEOTIDE SEQUENCE [LARGE SCALE GENOMIC DNA]</scope>
    <source>
        <strain evidence="2 3">CCMP2467</strain>
    </source>
</reference>
<sequence length="167" mass="18566">MASFLSAFLDTEEDHDMDEACEAARPTAMEVSFQSAAARTPPVQTQEAKKAVGKPPKPASQAHEAPDKKRGKDTQKRAPRGSKDTFAGRRPPNDPAKLEIFCQMREDYFRIRKTLSEQGPKKGKKKATVSQEAYWKHMQKAMAELKGTASERFTLASKSFCKDCGVN</sequence>
<proteinExistence type="predicted"/>